<dbReference type="AlphaFoldDB" id="A0A842CTM1"/>
<organism evidence="1 2">
    <name type="scientific">Listeria booriae</name>
    <dbReference type="NCBI Taxonomy" id="1552123"/>
    <lineage>
        <taxon>Bacteria</taxon>
        <taxon>Bacillati</taxon>
        <taxon>Bacillota</taxon>
        <taxon>Bacilli</taxon>
        <taxon>Bacillales</taxon>
        <taxon>Listeriaceae</taxon>
        <taxon>Listeria</taxon>
    </lineage>
</organism>
<accession>A0A842CTM1</accession>
<evidence type="ECO:0000313" key="2">
    <source>
        <dbReference type="Proteomes" id="UP000546806"/>
    </source>
</evidence>
<name>A0A842CTM1_9LIST</name>
<reference evidence="1 2" key="1">
    <citation type="submission" date="2020-03" db="EMBL/GenBank/DDBJ databases">
        <title>Soil Listeria distribution.</title>
        <authorList>
            <person name="Liao J."/>
            <person name="Wiedmann M."/>
        </authorList>
    </citation>
    <scope>NUCLEOTIDE SEQUENCE [LARGE SCALE GENOMIC DNA]</scope>
    <source>
        <strain evidence="1 2">FSL L7-0435</strain>
    </source>
</reference>
<comment type="caution">
    <text evidence="1">The sequence shown here is derived from an EMBL/GenBank/DDBJ whole genome shotgun (WGS) entry which is preliminary data.</text>
</comment>
<protein>
    <submittedName>
        <fullName evidence="1">Uncharacterized protein</fullName>
    </submittedName>
</protein>
<proteinExistence type="predicted"/>
<dbReference type="Proteomes" id="UP000546806">
    <property type="component" value="Unassembled WGS sequence"/>
</dbReference>
<dbReference type="EMBL" id="JAARWW010000005">
    <property type="protein sequence ID" value="MBC2004426.1"/>
    <property type="molecule type" value="Genomic_DNA"/>
</dbReference>
<sequence length="126" mass="14896">MSEIFMRENKLMQDEILKKLTGNSIGKYTRENLQRQLNDLMDERTAKKRQKWAHETIKSVLGERTDIKDFTKTDQINLRHRGIVHAELAQFFNISTGKLSRVIGSVSENNGFDRELFQRERDEHFV</sequence>
<dbReference type="RefSeq" id="WP_185533553.1">
    <property type="nucleotide sequence ID" value="NZ_JAARWW010000005.1"/>
</dbReference>
<dbReference type="Pfam" id="PF10654">
    <property type="entry name" value="DUF2481"/>
    <property type="match status" value="1"/>
</dbReference>
<dbReference type="InterPro" id="IPR018916">
    <property type="entry name" value="DUF2481"/>
</dbReference>
<gene>
    <name evidence="1" type="ORF">HCA78_11650</name>
</gene>
<evidence type="ECO:0000313" key="1">
    <source>
        <dbReference type="EMBL" id="MBC2004426.1"/>
    </source>
</evidence>